<protein>
    <submittedName>
        <fullName evidence="2">Transposase</fullName>
    </submittedName>
</protein>
<accession>A0A1G8JH13</accession>
<dbReference type="InterPro" id="IPR002560">
    <property type="entry name" value="Transposase_DDE"/>
</dbReference>
<dbReference type="Pfam" id="PF01610">
    <property type="entry name" value="DDE_Tnp_ISL3"/>
    <property type="match status" value="1"/>
</dbReference>
<dbReference type="InterPro" id="IPR047951">
    <property type="entry name" value="Transpos_ISL3"/>
</dbReference>
<dbReference type="PANTHER" id="PTHR33498">
    <property type="entry name" value="TRANSPOSASE FOR INSERTION SEQUENCE ELEMENT IS1557"/>
    <property type="match status" value="1"/>
</dbReference>
<dbReference type="PANTHER" id="PTHR33498:SF1">
    <property type="entry name" value="TRANSPOSASE FOR INSERTION SEQUENCE ELEMENT IS1557"/>
    <property type="match status" value="1"/>
</dbReference>
<evidence type="ECO:0000313" key="3">
    <source>
        <dbReference type="Proteomes" id="UP000199163"/>
    </source>
</evidence>
<evidence type="ECO:0000313" key="2">
    <source>
        <dbReference type="EMBL" id="SDI30442.1"/>
    </source>
</evidence>
<reference evidence="2 3" key="1">
    <citation type="submission" date="2016-10" db="EMBL/GenBank/DDBJ databases">
        <authorList>
            <person name="de Groot N.N."/>
        </authorList>
    </citation>
    <scope>NUCLEOTIDE SEQUENCE [LARGE SCALE GENOMIC DNA]</scope>
    <source>
        <strain evidence="2 3">DSM 21632</strain>
    </source>
</reference>
<dbReference type="EMBL" id="FNDK01000033">
    <property type="protein sequence ID" value="SDI30442.1"/>
    <property type="molecule type" value="Genomic_DNA"/>
</dbReference>
<name>A0A1G8JH13_9BACI</name>
<keyword evidence="3" id="KW-1185">Reference proteome</keyword>
<dbReference type="STRING" id="568899.SAMN05192534_1336"/>
<dbReference type="AlphaFoldDB" id="A0A1G8JH13"/>
<organism evidence="2 3">
    <name type="scientific">Alteribacillus persepolensis</name>
    <dbReference type="NCBI Taxonomy" id="568899"/>
    <lineage>
        <taxon>Bacteria</taxon>
        <taxon>Bacillati</taxon>
        <taxon>Bacillota</taxon>
        <taxon>Bacilli</taxon>
        <taxon>Bacillales</taxon>
        <taxon>Bacillaceae</taxon>
        <taxon>Alteribacillus</taxon>
    </lineage>
</organism>
<gene>
    <name evidence="2" type="ORF">SAMN05192534_1336</name>
</gene>
<proteinExistence type="predicted"/>
<sequence>MVVMDMSYSFKPSVEKALGSPVIIADRFHFCRYIYWALDRVRRRVQKDFHECDRKKRKRMKHVFNKRHEELTEKQRWYLERYLDFSSELRSAYKLKEAFRSWFDEAKQIGSNEGLLVKQAIYNFYHLVEKSGMKEFVKAIETFKNWEVEILNSFTFGYTNGPIEGLNNQTKAIKRNAFGFKRYDRLRMRVLLHHQLKEKTIQVG</sequence>
<feature type="domain" description="Transposase IS204/IS1001/IS1096/IS1165 DDE" evidence="1">
    <location>
        <begin position="1"/>
        <end position="190"/>
    </location>
</feature>
<evidence type="ECO:0000259" key="1">
    <source>
        <dbReference type="Pfam" id="PF01610"/>
    </source>
</evidence>
<dbReference type="Proteomes" id="UP000199163">
    <property type="component" value="Unassembled WGS sequence"/>
</dbReference>